<dbReference type="PANTHER" id="PTHR41709:SF2">
    <property type="entry name" value="CIRCADIAN CLOCK PROTEIN KAIB2"/>
    <property type="match status" value="1"/>
</dbReference>
<comment type="caution">
    <text evidence="2">The sequence shown here is derived from an EMBL/GenBank/DDBJ whole genome shotgun (WGS) entry which is preliminary data.</text>
</comment>
<dbReference type="Pfam" id="PF07689">
    <property type="entry name" value="KaiB"/>
    <property type="match status" value="1"/>
</dbReference>
<dbReference type="RefSeq" id="WP_190597944.1">
    <property type="nucleotide sequence ID" value="NZ_JADEVV010000034.1"/>
</dbReference>
<dbReference type="Gene3D" id="3.40.30.10">
    <property type="entry name" value="Glutaredoxin"/>
    <property type="match status" value="1"/>
</dbReference>
<feature type="domain" description="KaiB" evidence="1">
    <location>
        <begin position="9"/>
        <end position="90"/>
    </location>
</feature>
<evidence type="ECO:0000259" key="1">
    <source>
        <dbReference type="SMART" id="SM01248"/>
    </source>
</evidence>
<dbReference type="CDD" id="cd02978">
    <property type="entry name" value="KaiB_like"/>
    <property type="match status" value="1"/>
</dbReference>
<proteinExistence type="predicted"/>
<protein>
    <submittedName>
        <fullName evidence="2">Circadian clock KaiB family protein</fullName>
    </submittedName>
</protein>
<dbReference type="SUPFAM" id="SSF52833">
    <property type="entry name" value="Thioredoxin-like"/>
    <property type="match status" value="1"/>
</dbReference>
<gene>
    <name evidence="2" type="ORF">IQ217_12200</name>
</gene>
<reference evidence="2 3" key="1">
    <citation type="submission" date="2020-10" db="EMBL/GenBank/DDBJ databases">
        <authorList>
            <person name="Castelo-Branco R."/>
            <person name="Eusebio N."/>
            <person name="Adriana R."/>
            <person name="Vieira A."/>
            <person name="Brugerolle De Fraissinette N."/>
            <person name="Rezende De Castro R."/>
            <person name="Schneider M.P."/>
            <person name="Vasconcelos V."/>
            <person name="Leao P.N."/>
        </authorList>
    </citation>
    <scope>NUCLEOTIDE SEQUENCE [LARGE SCALE GENOMIC DNA]</scope>
    <source>
        <strain evidence="2 3">LEGE 00031</strain>
    </source>
</reference>
<evidence type="ECO:0000313" key="2">
    <source>
        <dbReference type="EMBL" id="MBE9254583.1"/>
    </source>
</evidence>
<dbReference type="Proteomes" id="UP000658720">
    <property type="component" value="Unassembled WGS sequence"/>
</dbReference>
<dbReference type="InterPro" id="IPR036249">
    <property type="entry name" value="Thioredoxin-like_sf"/>
</dbReference>
<evidence type="ECO:0000313" key="3">
    <source>
        <dbReference type="Proteomes" id="UP000658720"/>
    </source>
</evidence>
<dbReference type="SMART" id="SM01248">
    <property type="entry name" value="KaiB"/>
    <property type="match status" value="1"/>
</dbReference>
<keyword evidence="3" id="KW-1185">Reference proteome</keyword>
<dbReference type="InterPro" id="IPR039022">
    <property type="entry name" value="KaiB-like"/>
</dbReference>
<dbReference type="EMBL" id="JADEVV010000034">
    <property type="protein sequence ID" value="MBE9254583.1"/>
    <property type="molecule type" value="Genomic_DNA"/>
</dbReference>
<dbReference type="InterPro" id="IPR011649">
    <property type="entry name" value="KaiB_domain"/>
</dbReference>
<dbReference type="PANTHER" id="PTHR41709">
    <property type="entry name" value="KAIB-LIKE PROTEIN 1"/>
    <property type="match status" value="1"/>
</dbReference>
<sequence>MDMNRIVLRLYITGNSVRSQQAIANIYRICQEDLGDQYNVEIIDVLEQPQRAEEEKIMVTPTLIKQLPPPLQRIIGDMSNTEKVLLGLDIVPEGLQVHFPED</sequence>
<organism evidence="2 3">
    <name type="scientific">Synechocystis salina LEGE 00031</name>
    <dbReference type="NCBI Taxonomy" id="1828736"/>
    <lineage>
        <taxon>Bacteria</taxon>
        <taxon>Bacillati</taxon>
        <taxon>Cyanobacteriota</taxon>
        <taxon>Cyanophyceae</taxon>
        <taxon>Synechococcales</taxon>
        <taxon>Merismopediaceae</taxon>
        <taxon>Synechocystis</taxon>
    </lineage>
</organism>
<name>A0ABR9VUL6_9SYNC</name>
<accession>A0ABR9VUL6</accession>